<evidence type="ECO:0000313" key="2">
    <source>
        <dbReference type="Proteomes" id="UP000798662"/>
    </source>
</evidence>
<reference evidence="1" key="1">
    <citation type="submission" date="2019-11" db="EMBL/GenBank/DDBJ databases">
        <title>Nori genome reveals adaptations in red seaweeds to the harsh intertidal environment.</title>
        <authorList>
            <person name="Wang D."/>
            <person name="Mao Y."/>
        </authorList>
    </citation>
    <scope>NUCLEOTIDE SEQUENCE</scope>
    <source>
        <tissue evidence="1">Gametophyte</tissue>
    </source>
</reference>
<organism evidence="1 2">
    <name type="scientific">Pyropia yezoensis</name>
    <name type="common">Susabi-nori</name>
    <name type="synonym">Porphyra yezoensis</name>
    <dbReference type="NCBI Taxonomy" id="2788"/>
    <lineage>
        <taxon>Eukaryota</taxon>
        <taxon>Rhodophyta</taxon>
        <taxon>Bangiophyceae</taxon>
        <taxon>Bangiales</taxon>
        <taxon>Bangiaceae</taxon>
        <taxon>Pyropia</taxon>
    </lineage>
</organism>
<accession>A0ACC3BPH6</accession>
<proteinExistence type="predicted"/>
<name>A0ACC3BPH6_PYRYE</name>
<dbReference type="Proteomes" id="UP000798662">
    <property type="component" value="Chromosome 1"/>
</dbReference>
<comment type="caution">
    <text evidence="1">The sequence shown here is derived from an EMBL/GenBank/DDBJ whole genome shotgun (WGS) entry which is preliminary data.</text>
</comment>
<gene>
    <name evidence="1" type="ORF">I4F81_002234</name>
</gene>
<evidence type="ECO:0000313" key="1">
    <source>
        <dbReference type="EMBL" id="KAK1859640.1"/>
    </source>
</evidence>
<keyword evidence="2" id="KW-1185">Reference proteome</keyword>
<protein>
    <submittedName>
        <fullName evidence="1">Uncharacterized protein</fullName>
    </submittedName>
</protein>
<dbReference type="EMBL" id="CM020618">
    <property type="protein sequence ID" value="KAK1859640.1"/>
    <property type="molecule type" value="Genomic_DNA"/>
</dbReference>
<sequence>MVLLHGYLDVQIISGSDLGKKKPRSLFGRISNLALQSGTDPYVSVALGGKNKYFQSRVVNNSSDPVWDSSVLLNVCHELDFVELRVKGAARPGLGRARKLGRVELPADELVSSGQIEGTFDLKPYGDSDDDDVEEGELGSVTVKVRLLPLDSYADRIDVPGTYFPLRTGCQVRLYQDAHVDENELPEVPGSSYIPGCCFRDMYAAIDAAQDFVYITGWSVFTEISLLRERHGGGEDPETLGALLKRKAEEGVQVRIMVWDELMSTSGSVLGHEYEHKGMMMTHDEETREYFEGVSNVVVVKAARKNDSDGPLADFGSTAMFTHHQKTIICDAEPHDGGDKRRLISFVGGLDLTNGRFDTPTHSLFRTLASTHKPPDFHQACVTVGPTKGPREPWHDQAGHVSAGAASWDVLQNFTERWHRQAGSEEHALADISGREYVSAEEEEENGRRRRGAWNVQILRSINEASAVFVDSRSPGLFTRRRALIDQSIHHAYVHHVRRSKRFCFFENQYWLGSSTHWIENRNESADHLLPVEIAMRVARAVKEQEPYHAYVMIPLFPEGPPASGSVQEILAFQFQTFAMMYKIIANAIREAGTDEEPIDRLSFYFSAIRETERDSEAVDDGEFENETEELLASTRRHSVYCHSKAVIFDDAITIIGSANCNSRSMDGARDSEIAFAAYQPEHVCGGGRSGNPSSSRRDLPSAYSGGQSSSRSRGLPEGTTTRSRGYSYGGAEQDNGDDDDHSRRRRGRYGGGRRRADDGGSGSDHDGSGSGSDPDGGRRRRHGRRGGSRRRADDDGSGSDHDGSGSGSDDNGGRRRRHGRRHGSGSDDDRRRRHGRYGQCDDDQQQSHSGGYGQQQSHSGGYGQQQSHSGGYGQQQSHSGGYGQQQSHSGGYGQHSETPGYGEADHDGSGYQPSSPYGASAGLTQSGGGYGQQPDESSCYGQHQQSGYGQHQQSGYGQHQQSGYGQHQQSGYGQHQQSGYGQHQQSGYGQHQQSGYGQHQQSSYGGGGGGHGGYQQPSHGGGYGQEHGSGGGGRYEQHQQSSYGGGGGHHQSSHGSGYGEEPAQSSYGGGGGGGGYQAHHQGSHGGGGGGGIGGLPRGDVASFRLNLFGEHLNCYDPAFEDPSSLECVRKVREIAEANWEAYSGDEVVEMHGWCPYPIEVSRSGRVSTRVACFPDTEAHVAGADGALPDILTT</sequence>